<evidence type="ECO:0000256" key="6">
    <source>
        <dbReference type="ARBA" id="ARBA00023316"/>
    </source>
</evidence>
<evidence type="ECO:0000256" key="2">
    <source>
        <dbReference type="ARBA" id="ARBA00022729"/>
    </source>
</evidence>
<reference evidence="11 12" key="1">
    <citation type="journal article" date="2012" name="BMC Genomics">
        <title>Genomic sequence analysis and characterization of Sneathia amnii sp. nov.</title>
        <authorList>
            <consortium name="Vaginal Microbiome Consortium (additional members)"/>
            <person name="Harwich M.D.Jr."/>
            <person name="Serrano M.G."/>
            <person name="Fettweis J.M."/>
            <person name="Alves J.M."/>
            <person name="Reimers M.A."/>
            <person name="Buck G.A."/>
            <person name="Jefferson K.K."/>
        </authorList>
    </citation>
    <scope>NUCLEOTIDE SEQUENCE [LARGE SCALE GENOMIC DNA]</scope>
    <source>
        <strain evidence="11 12">SN35</strain>
    </source>
</reference>
<dbReference type="PANTHER" id="PTHR35333:SF4">
    <property type="entry name" value="SLR0121 PROTEIN"/>
    <property type="match status" value="1"/>
</dbReference>
<evidence type="ECO:0000256" key="7">
    <source>
        <dbReference type="PIRSR" id="PIRSR618044-1"/>
    </source>
</evidence>
<dbReference type="GO" id="GO:0006508">
    <property type="term" value="P:proteolysis"/>
    <property type="evidence" value="ECO:0007669"/>
    <property type="project" value="InterPro"/>
</dbReference>
<comment type="similarity">
    <text evidence="1 9">Belongs to the peptidase S11 family.</text>
</comment>
<dbReference type="GO" id="GO:0030655">
    <property type="term" value="P:beta-lactam antibiotic catabolic process"/>
    <property type="evidence" value="ECO:0007669"/>
    <property type="project" value="InterPro"/>
</dbReference>
<feature type="domain" description="Peptidase S11 D-alanyl-D-alanine carboxypeptidase A N-terminal" evidence="10">
    <location>
        <begin position="35"/>
        <end position="242"/>
    </location>
</feature>
<accession>A0A0E3ZCG9</accession>
<protein>
    <recommendedName>
        <fullName evidence="10">Peptidase S11 D-alanyl-D-alanine carboxypeptidase A N-terminal domain-containing protein</fullName>
    </recommendedName>
</protein>
<dbReference type="InterPro" id="IPR012338">
    <property type="entry name" value="Beta-lactam/transpept-like"/>
</dbReference>
<feature type="binding site" evidence="8">
    <location>
        <position position="212"/>
    </location>
    <ligand>
        <name>substrate</name>
    </ligand>
</feature>
<dbReference type="GO" id="GO:0008800">
    <property type="term" value="F:beta-lactamase activity"/>
    <property type="evidence" value="ECO:0007669"/>
    <property type="project" value="InterPro"/>
</dbReference>
<name>A0A0E3ZCG9_9FUSO</name>
<dbReference type="STRING" id="187101.VC03_02660"/>
<dbReference type="GO" id="GO:0009252">
    <property type="term" value="P:peptidoglycan biosynthetic process"/>
    <property type="evidence" value="ECO:0007669"/>
    <property type="project" value="UniProtKB-KW"/>
</dbReference>
<dbReference type="PANTHER" id="PTHR35333">
    <property type="entry name" value="BETA-LACTAMASE"/>
    <property type="match status" value="1"/>
</dbReference>
<evidence type="ECO:0000313" key="12">
    <source>
        <dbReference type="Proteomes" id="UP000033103"/>
    </source>
</evidence>
<keyword evidence="5" id="KW-0573">Peptidoglycan synthesis</keyword>
<proteinExistence type="inferred from homology"/>
<feature type="active site" evidence="7">
    <location>
        <position position="108"/>
    </location>
</feature>
<keyword evidence="3" id="KW-0378">Hydrolase</keyword>
<dbReference type="EMBL" id="CP011280">
    <property type="protein sequence ID" value="AKC96131.1"/>
    <property type="molecule type" value="Genomic_DNA"/>
</dbReference>
<evidence type="ECO:0000256" key="4">
    <source>
        <dbReference type="ARBA" id="ARBA00022960"/>
    </source>
</evidence>
<evidence type="ECO:0000256" key="5">
    <source>
        <dbReference type="ARBA" id="ARBA00022984"/>
    </source>
</evidence>
<dbReference type="PATRIC" id="fig|1069640.6.peg.512"/>
<keyword evidence="6" id="KW-0961">Cell wall biogenesis/degradation</keyword>
<dbReference type="GO" id="GO:0046677">
    <property type="term" value="P:response to antibiotic"/>
    <property type="evidence" value="ECO:0007669"/>
    <property type="project" value="InterPro"/>
</dbReference>
<organism evidence="11 12">
    <name type="scientific">Sneathia vaginalis</name>
    <dbReference type="NCBI Taxonomy" id="187101"/>
    <lineage>
        <taxon>Bacteria</taxon>
        <taxon>Fusobacteriati</taxon>
        <taxon>Fusobacteriota</taxon>
        <taxon>Fusobacteriia</taxon>
        <taxon>Fusobacteriales</taxon>
        <taxon>Leptotrichiaceae</taxon>
        <taxon>Sneathia</taxon>
    </lineage>
</organism>
<dbReference type="Gene3D" id="3.40.710.10">
    <property type="entry name" value="DD-peptidase/beta-lactamase superfamily"/>
    <property type="match status" value="1"/>
</dbReference>
<dbReference type="PRINTS" id="PR00725">
    <property type="entry name" value="DADACBPTASE1"/>
</dbReference>
<dbReference type="HOGENOM" id="CLU_027070_1_2_0"/>
<dbReference type="InterPro" id="IPR001967">
    <property type="entry name" value="Peptidase_S11_N"/>
</dbReference>
<evidence type="ECO:0000259" key="10">
    <source>
        <dbReference type="Pfam" id="PF00768"/>
    </source>
</evidence>
<dbReference type="InterPro" id="IPR000871">
    <property type="entry name" value="Beta-lactam_class-A"/>
</dbReference>
<dbReference type="SUPFAM" id="SSF56601">
    <property type="entry name" value="beta-lactamase/transpeptidase-like"/>
    <property type="match status" value="1"/>
</dbReference>
<evidence type="ECO:0000256" key="8">
    <source>
        <dbReference type="PIRSR" id="PIRSR618044-2"/>
    </source>
</evidence>
<keyword evidence="12" id="KW-1185">Reference proteome</keyword>
<dbReference type="Proteomes" id="UP000033103">
    <property type="component" value="Chromosome"/>
</dbReference>
<sequence>MRCDLYDKNSCKYTEGLSYLKMENNDIYFSYLLADNDKILVGDNIDKKIPLASLTKMMTAIVVMDNVKNLDDKVCITKEVSQIPYGVKLKENEEYTVYDLLRLMLIRSTNAAAKALQDYVSPNFIDLMNKKAKEIGLKDTTYFTSYGLPPKYTNTGMDVGSARDMYVLSKYLINNYPILKDIVSRKYDEVGDKKIKNTNNLLGVIENVKGIKTGFHNASKYNICIYYNNNQKELYEIILGSDKPSHRIDLTRAVFKELGGLK</sequence>
<feature type="active site" description="Acyl-ester intermediate" evidence="7">
    <location>
        <position position="53"/>
    </location>
</feature>
<keyword evidence="2" id="KW-0732">Signal</keyword>
<dbReference type="GO" id="GO:0008360">
    <property type="term" value="P:regulation of cell shape"/>
    <property type="evidence" value="ECO:0007669"/>
    <property type="project" value="UniProtKB-KW"/>
</dbReference>
<evidence type="ECO:0000256" key="3">
    <source>
        <dbReference type="ARBA" id="ARBA00022801"/>
    </source>
</evidence>
<gene>
    <name evidence="11" type="ORF">VC03_02660</name>
</gene>
<dbReference type="Pfam" id="PF00768">
    <property type="entry name" value="Peptidase_S11"/>
    <property type="match status" value="1"/>
</dbReference>
<dbReference type="GO" id="GO:0009002">
    <property type="term" value="F:serine-type D-Ala-D-Ala carboxypeptidase activity"/>
    <property type="evidence" value="ECO:0007669"/>
    <property type="project" value="InterPro"/>
</dbReference>
<dbReference type="KEGG" id="sns:VC03_02660"/>
<dbReference type="GO" id="GO:0071555">
    <property type="term" value="P:cell wall organization"/>
    <property type="evidence" value="ECO:0007669"/>
    <property type="project" value="UniProtKB-KW"/>
</dbReference>
<keyword evidence="4" id="KW-0133">Cell shape</keyword>
<evidence type="ECO:0000256" key="9">
    <source>
        <dbReference type="RuleBase" id="RU004016"/>
    </source>
</evidence>
<evidence type="ECO:0000256" key="1">
    <source>
        <dbReference type="ARBA" id="ARBA00007164"/>
    </source>
</evidence>
<evidence type="ECO:0000313" key="11">
    <source>
        <dbReference type="EMBL" id="AKC96131.1"/>
    </source>
</evidence>
<feature type="active site" description="Proton acceptor" evidence="7">
    <location>
        <position position="56"/>
    </location>
</feature>
<dbReference type="AlphaFoldDB" id="A0A0E3ZCG9"/>
<dbReference type="InterPro" id="IPR018044">
    <property type="entry name" value="Peptidase_S11"/>
</dbReference>